<comment type="caution">
    <text evidence="1">The sequence shown here is derived from an EMBL/GenBank/DDBJ whole genome shotgun (WGS) entry which is preliminary data.</text>
</comment>
<name>A0ABV5M7B2_9ACTN</name>
<dbReference type="InterPro" id="IPR017439">
    <property type="entry name" value="Amidohydrolase"/>
</dbReference>
<keyword evidence="2" id="KW-1185">Reference proteome</keyword>
<gene>
    <name evidence="1" type="ORF">ACFFTR_16875</name>
</gene>
<dbReference type="PANTHER" id="PTHR11014:SF63">
    <property type="entry name" value="METALLOPEPTIDASE, PUTATIVE (AFU_ORTHOLOGUE AFUA_6G09600)-RELATED"/>
    <property type="match status" value="1"/>
</dbReference>
<dbReference type="PANTHER" id="PTHR11014">
    <property type="entry name" value="PEPTIDASE M20 FAMILY MEMBER"/>
    <property type="match status" value="1"/>
</dbReference>
<accession>A0ABV5M7B2</accession>
<dbReference type="InterPro" id="IPR002933">
    <property type="entry name" value="Peptidase_M20"/>
</dbReference>
<evidence type="ECO:0000313" key="1">
    <source>
        <dbReference type="EMBL" id="MFB9444752.1"/>
    </source>
</evidence>
<dbReference type="RefSeq" id="WP_223097772.1">
    <property type="nucleotide sequence ID" value="NZ_CP061913.1"/>
</dbReference>
<dbReference type="SUPFAM" id="SSF53187">
    <property type="entry name" value="Zn-dependent exopeptidases"/>
    <property type="match status" value="1"/>
</dbReference>
<organism evidence="1 2">
    <name type="scientific">Dactylosporangium vinaceum</name>
    <dbReference type="NCBI Taxonomy" id="53362"/>
    <lineage>
        <taxon>Bacteria</taxon>
        <taxon>Bacillati</taxon>
        <taxon>Actinomycetota</taxon>
        <taxon>Actinomycetes</taxon>
        <taxon>Micromonosporales</taxon>
        <taxon>Micromonosporaceae</taxon>
        <taxon>Dactylosporangium</taxon>
    </lineage>
</organism>
<sequence length="387" mass="41043">MSITRRAVLGASLIPFVGIGNSRDTGDLIALRRDLHAHPELAGQEVYTSGVVAQRLRAAGLDVTTGVGGHGVVGVLHGARRGRTVAYRADMDAVPPQGQINGGPDPAHVCGHDIHTTVGIGVAEALSRRRRALEGTFVFVFQPGEEALTGATSMLADHVLDRTRPAEIHALHCMALPVGTCAVMPGYGLPGQDHATITAADPDAAQSLAAAVNALGTVAPLRSPAQIEQLVTDLQTQDGPLAEFVYMNASTAGSEVRVSYRCWPESRYTAVRQELQRLAGPAPVTYAGEPFPAVVNNERLARAEGRQLPRTVMRLHASVPFNGDDFAVFLRQIPGTYSFLGVRRPGASIETSYPHFGGFDPDERAIAHGVRAMSGWLAYRGSASPSE</sequence>
<dbReference type="Proteomes" id="UP001589608">
    <property type="component" value="Unassembled WGS sequence"/>
</dbReference>
<dbReference type="Gene3D" id="3.40.630.10">
    <property type="entry name" value="Zn peptidases"/>
    <property type="match status" value="2"/>
</dbReference>
<reference evidence="1 2" key="1">
    <citation type="submission" date="2024-09" db="EMBL/GenBank/DDBJ databases">
        <authorList>
            <person name="Sun Q."/>
            <person name="Mori K."/>
        </authorList>
    </citation>
    <scope>NUCLEOTIDE SEQUENCE [LARGE SCALE GENOMIC DNA]</scope>
    <source>
        <strain evidence="1 2">JCM 3307</strain>
    </source>
</reference>
<protein>
    <submittedName>
        <fullName evidence="1">M20 family metallopeptidase</fullName>
    </submittedName>
</protein>
<evidence type="ECO:0000313" key="2">
    <source>
        <dbReference type="Proteomes" id="UP001589608"/>
    </source>
</evidence>
<dbReference type="Pfam" id="PF01546">
    <property type="entry name" value="Peptidase_M20"/>
    <property type="match status" value="1"/>
</dbReference>
<dbReference type="EMBL" id="JBHMCA010000031">
    <property type="protein sequence ID" value="MFB9444752.1"/>
    <property type="molecule type" value="Genomic_DNA"/>
</dbReference>
<proteinExistence type="predicted"/>